<dbReference type="EnsemblBacteria" id="AAM72904">
    <property type="protein sequence ID" value="AAM72904"/>
    <property type="gene ID" value="CT1679"/>
</dbReference>
<protein>
    <recommendedName>
        <fullName evidence="1">Fibrobacter succinogenes major paralogous domain-containing protein</fullName>
    </recommendedName>
</protein>
<dbReference type="HOGENOM" id="CLU_042629_0_0_10"/>
<dbReference type="AlphaFoldDB" id="Q8KBV3"/>
<evidence type="ECO:0000313" key="3">
    <source>
        <dbReference type="Proteomes" id="UP000001007"/>
    </source>
</evidence>
<organism evidence="2 3">
    <name type="scientific">Chlorobaculum tepidum (strain ATCC 49652 / DSM 12025 / NBRC 103806 / TLS)</name>
    <name type="common">Chlorobium tepidum</name>
    <dbReference type="NCBI Taxonomy" id="194439"/>
    <lineage>
        <taxon>Bacteria</taxon>
        <taxon>Pseudomonadati</taxon>
        <taxon>Chlorobiota</taxon>
        <taxon>Chlorobiia</taxon>
        <taxon>Chlorobiales</taxon>
        <taxon>Chlorobiaceae</taxon>
        <taxon>Chlorobaculum</taxon>
    </lineage>
</organism>
<dbReference type="EMBL" id="AE006470">
    <property type="protein sequence ID" value="AAM72904.1"/>
    <property type="molecule type" value="Genomic_DNA"/>
</dbReference>
<gene>
    <name evidence="2" type="ordered locus">CT1679</name>
</gene>
<keyword evidence="3" id="KW-1185">Reference proteome</keyword>
<sequence>MLLRVCVWEDELFMVWYKKGDAFENSRFSNICGRDLMIKKFFAALQRRDPFLLFVVVLLLVTGCVKRDKRIRSITIGEQVWMAENLATDCYRNGDPIRHAKSVEEWNDAISRQEGAWCDYDNDPASGRLYNWFAVADPRGLAPVGWHVPNDEEWRELEAATGGRGFETAFTGSRNCLGLFFGQGSTAFFWAATPSGEFDAWNREISKTGGKMQRVSVAKGLGLSVRCVKDN</sequence>
<evidence type="ECO:0000313" key="2">
    <source>
        <dbReference type="EMBL" id="AAM72904.1"/>
    </source>
</evidence>
<dbReference type="KEGG" id="cte:CT1679"/>
<evidence type="ECO:0000259" key="1">
    <source>
        <dbReference type="Pfam" id="PF09603"/>
    </source>
</evidence>
<dbReference type="OrthoDB" id="9805760at2"/>
<name>Q8KBV3_CHLTE</name>
<accession>Q8KBV3</accession>
<dbReference type="eggNOG" id="COG1680">
    <property type="taxonomic scope" value="Bacteria"/>
</dbReference>
<proteinExistence type="predicted"/>
<reference evidence="2 3" key="1">
    <citation type="journal article" date="2002" name="Proc. Natl. Acad. Sci. U.S.A.">
        <title>The complete genome sequence of Chlorobium tepidum TLS, a photosynthetic, anaerobic, green-sulfur bacterium.</title>
        <authorList>
            <person name="Eisen J.A."/>
            <person name="Nelson K.E."/>
            <person name="Paulsen I.T."/>
            <person name="Heidelberg J.F."/>
            <person name="Wu M."/>
            <person name="Dodson R.J."/>
            <person name="Deboy R."/>
            <person name="Gwinn M.L."/>
            <person name="Nelson W.C."/>
            <person name="Haft D.H."/>
            <person name="Hickey E.K."/>
            <person name="Peterson J.D."/>
            <person name="Durkin A.S."/>
            <person name="Kolonay J.L."/>
            <person name="Yang F."/>
            <person name="Holt I."/>
            <person name="Umayam L.A."/>
            <person name="Mason T."/>
            <person name="Brenner M."/>
            <person name="Shea T.P."/>
            <person name="Parksey D."/>
            <person name="Nierman W.C."/>
            <person name="Feldblyum T.V."/>
            <person name="Hansen C.L."/>
            <person name="Craven M.B."/>
            <person name="Radune D."/>
            <person name="Vamathevan J."/>
            <person name="Khouri H."/>
            <person name="White O."/>
            <person name="Gruber T.M."/>
            <person name="Ketchum K.A."/>
            <person name="Venter J.C."/>
            <person name="Tettelin H."/>
            <person name="Bryant D.A."/>
            <person name="Fraser C.M."/>
        </authorList>
    </citation>
    <scope>NUCLEOTIDE SEQUENCE [LARGE SCALE GENOMIC DNA]</scope>
    <source>
        <strain evidence="3">ATCC 49652 / DSM 12025 / NBRC 103806 / TLS</strain>
    </source>
</reference>
<dbReference type="Proteomes" id="UP000001007">
    <property type="component" value="Chromosome"/>
</dbReference>
<dbReference type="NCBIfam" id="TIGR02145">
    <property type="entry name" value="Fib_succ_major"/>
    <property type="match status" value="1"/>
</dbReference>
<feature type="domain" description="Fibrobacter succinogenes major paralogous" evidence="1">
    <location>
        <begin position="74"/>
        <end position="163"/>
    </location>
</feature>
<dbReference type="InterPro" id="IPR011871">
    <property type="entry name" value="Fib_succ_major"/>
</dbReference>
<dbReference type="Pfam" id="PF09603">
    <property type="entry name" value="Fib_succ_major"/>
    <property type="match status" value="1"/>
</dbReference>